<organism evidence="7 8">
    <name type="scientific">Ilumatobacter coccineus</name>
    <dbReference type="NCBI Taxonomy" id="467094"/>
    <lineage>
        <taxon>Bacteria</taxon>
        <taxon>Bacillati</taxon>
        <taxon>Actinomycetota</taxon>
        <taxon>Acidimicrobiia</taxon>
        <taxon>Acidimicrobiales</taxon>
        <taxon>Ilumatobacteraceae</taxon>
        <taxon>Ilumatobacter</taxon>
    </lineage>
</organism>
<sequence>MVSSPLYETLRLAQRFGFFGPGSLDDAISHAEGFVPALGVVEPGSRIIDLGSGGGLPGLVVAEACRDSTVVLLDRRQKRTDFLLQAVSRLGWDHVMVWHDDAERIVGDIRAGHIPGFDLVVARGFGPPATTLRIAVGVSVPGASIVISEPPSENRWDPALVASLGLTDIRVGRYRRFHRDA</sequence>
<protein>
    <recommendedName>
        <fullName evidence="6">Glucose-inhibited division protein B</fullName>
    </recommendedName>
</protein>
<evidence type="ECO:0000256" key="3">
    <source>
        <dbReference type="ARBA" id="ARBA00022603"/>
    </source>
</evidence>
<dbReference type="InterPro" id="IPR029063">
    <property type="entry name" value="SAM-dependent_MTases_sf"/>
</dbReference>
<dbReference type="GO" id="GO:0070043">
    <property type="term" value="F:rRNA (guanine-N7-)-methyltransferase activity"/>
    <property type="evidence" value="ECO:0007669"/>
    <property type="project" value="TreeGrafter"/>
</dbReference>
<keyword evidence="2" id="KW-0698">rRNA processing</keyword>
<proteinExistence type="predicted"/>
<evidence type="ECO:0000256" key="1">
    <source>
        <dbReference type="ARBA" id="ARBA00022490"/>
    </source>
</evidence>
<dbReference type="PANTHER" id="PTHR31760:SF0">
    <property type="entry name" value="S-ADENOSYL-L-METHIONINE-DEPENDENT METHYLTRANSFERASES SUPERFAMILY PROTEIN"/>
    <property type="match status" value="1"/>
</dbReference>
<evidence type="ECO:0000313" key="7">
    <source>
        <dbReference type="EMBL" id="PIE31483.1"/>
    </source>
</evidence>
<dbReference type="EMBL" id="PDSL01000081">
    <property type="protein sequence ID" value="PIE31483.1"/>
    <property type="molecule type" value="Genomic_DNA"/>
</dbReference>
<keyword evidence="5" id="KW-0949">S-adenosyl-L-methionine</keyword>
<reference evidence="7 8" key="1">
    <citation type="submission" date="2017-10" db="EMBL/GenBank/DDBJ databases">
        <title>Novel microbial diversity and functional potential in the marine mammal oral microbiome.</title>
        <authorList>
            <person name="Dudek N.K."/>
            <person name="Sun C.L."/>
            <person name="Burstein D."/>
            <person name="Kantor R.S."/>
            <person name="Aliaga Goltsman D.S."/>
            <person name="Bik E.M."/>
            <person name="Thomas B.C."/>
            <person name="Banfield J.F."/>
            <person name="Relman D.A."/>
        </authorList>
    </citation>
    <scope>NUCLEOTIDE SEQUENCE [LARGE SCALE GENOMIC DNA]</scope>
    <source>
        <strain evidence="7">DOLJORAL78_61_10</strain>
    </source>
</reference>
<comment type="caution">
    <text evidence="7">The sequence shown here is derived from an EMBL/GenBank/DDBJ whole genome shotgun (WGS) entry which is preliminary data.</text>
</comment>
<dbReference type="Gene3D" id="3.40.50.150">
    <property type="entry name" value="Vaccinia Virus protein VP39"/>
    <property type="match status" value="1"/>
</dbReference>
<evidence type="ECO:0000313" key="8">
    <source>
        <dbReference type="Proteomes" id="UP000230914"/>
    </source>
</evidence>
<dbReference type="SUPFAM" id="SSF53335">
    <property type="entry name" value="S-adenosyl-L-methionine-dependent methyltransferases"/>
    <property type="match status" value="1"/>
</dbReference>
<dbReference type="Proteomes" id="UP000230914">
    <property type="component" value="Unassembled WGS sequence"/>
</dbReference>
<keyword evidence="1" id="KW-0963">Cytoplasm</keyword>
<dbReference type="InterPro" id="IPR003682">
    <property type="entry name" value="rRNA_ssu_MeTfrase_G"/>
</dbReference>
<name>A0A2G6K740_9ACTN</name>
<gene>
    <name evidence="7" type="ORF">CSA55_05590</name>
</gene>
<evidence type="ECO:0000256" key="4">
    <source>
        <dbReference type="ARBA" id="ARBA00022679"/>
    </source>
</evidence>
<accession>A0A2G6K740</accession>
<keyword evidence="4" id="KW-0808">Transferase</keyword>
<keyword evidence="3" id="KW-0489">Methyltransferase</keyword>
<evidence type="ECO:0000256" key="5">
    <source>
        <dbReference type="ARBA" id="ARBA00022691"/>
    </source>
</evidence>
<dbReference type="PANTHER" id="PTHR31760">
    <property type="entry name" value="S-ADENOSYL-L-METHIONINE-DEPENDENT METHYLTRANSFERASES SUPERFAMILY PROTEIN"/>
    <property type="match status" value="1"/>
</dbReference>
<dbReference type="Pfam" id="PF02527">
    <property type="entry name" value="GidB"/>
    <property type="match status" value="1"/>
</dbReference>
<evidence type="ECO:0000256" key="6">
    <source>
        <dbReference type="ARBA" id="ARBA00031818"/>
    </source>
</evidence>
<dbReference type="AlphaFoldDB" id="A0A2G6K740"/>
<dbReference type="GO" id="GO:0005829">
    <property type="term" value="C:cytosol"/>
    <property type="evidence" value="ECO:0007669"/>
    <property type="project" value="TreeGrafter"/>
</dbReference>
<evidence type="ECO:0000256" key="2">
    <source>
        <dbReference type="ARBA" id="ARBA00022552"/>
    </source>
</evidence>